<dbReference type="EMBL" id="CP039381">
    <property type="protein sequence ID" value="QCT07360.1"/>
    <property type="molecule type" value="Genomic_DNA"/>
</dbReference>
<dbReference type="Proteomes" id="UP000301475">
    <property type="component" value="Chromosome"/>
</dbReference>
<name>A0A4P8XZ29_9FIRM</name>
<proteinExistence type="predicted"/>
<evidence type="ECO:0000313" key="2">
    <source>
        <dbReference type="Proteomes" id="UP000301475"/>
    </source>
</evidence>
<keyword evidence="2" id="KW-1185">Reference proteome</keyword>
<protein>
    <submittedName>
        <fullName evidence="1">Uncharacterized protein</fullName>
    </submittedName>
</protein>
<accession>A0A4P8XZ29</accession>
<sequence>MANIFEFKYEFYDGYSNNPSKYIILQTNKNESSMLTYNYGKKQCINITDKVDKFCNDISKSEFLEWYNKNFHSNIDFFPSIHWLLRIKTNSVIIYCKGRNMFPNNWKEFIEILNNIGIII</sequence>
<dbReference type="RefSeq" id="WP_138157390.1">
    <property type="nucleotide sequence ID" value="NZ_CP039381.1"/>
</dbReference>
<organism evidence="1 2">
    <name type="scientific">Ruminococcus bovis</name>
    <dbReference type="NCBI Taxonomy" id="2564099"/>
    <lineage>
        <taxon>Bacteria</taxon>
        <taxon>Bacillati</taxon>
        <taxon>Bacillota</taxon>
        <taxon>Clostridia</taxon>
        <taxon>Eubacteriales</taxon>
        <taxon>Oscillospiraceae</taxon>
        <taxon>Ruminococcus</taxon>
    </lineage>
</organism>
<evidence type="ECO:0000313" key="1">
    <source>
        <dbReference type="EMBL" id="QCT07360.1"/>
    </source>
</evidence>
<gene>
    <name evidence="1" type="ORF">E5Z56_08325</name>
</gene>
<dbReference type="KEGG" id="ruj:E5Z56_08325"/>
<dbReference type="AlphaFoldDB" id="A0A4P8XZ29"/>
<reference evidence="1 2" key="1">
    <citation type="submission" date="2019-04" db="EMBL/GenBank/DDBJ databases">
        <authorList>
            <person name="Embree M."/>
            <person name="Gaffney J.R."/>
        </authorList>
    </citation>
    <scope>NUCLEOTIDE SEQUENCE [LARGE SCALE GENOMIC DNA]</scope>
    <source>
        <strain evidence="1 2">JE7A12</strain>
    </source>
</reference>